<gene>
    <name evidence="2" type="ORF">M501DRAFT_990642</name>
</gene>
<proteinExistence type="predicted"/>
<evidence type="ECO:0000313" key="2">
    <source>
        <dbReference type="EMBL" id="KAF2840675.1"/>
    </source>
</evidence>
<dbReference type="Proteomes" id="UP000799429">
    <property type="component" value="Unassembled WGS sequence"/>
</dbReference>
<organism evidence="2 3">
    <name type="scientific">Patellaria atrata CBS 101060</name>
    <dbReference type="NCBI Taxonomy" id="1346257"/>
    <lineage>
        <taxon>Eukaryota</taxon>
        <taxon>Fungi</taxon>
        <taxon>Dikarya</taxon>
        <taxon>Ascomycota</taxon>
        <taxon>Pezizomycotina</taxon>
        <taxon>Dothideomycetes</taxon>
        <taxon>Dothideomycetes incertae sedis</taxon>
        <taxon>Patellariales</taxon>
        <taxon>Patellariaceae</taxon>
        <taxon>Patellaria</taxon>
    </lineage>
</organism>
<keyword evidence="1" id="KW-0472">Membrane</keyword>
<evidence type="ECO:0000313" key="3">
    <source>
        <dbReference type="Proteomes" id="UP000799429"/>
    </source>
</evidence>
<dbReference type="EMBL" id="MU006092">
    <property type="protein sequence ID" value="KAF2840675.1"/>
    <property type="molecule type" value="Genomic_DNA"/>
</dbReference>
<name>A0A9P4VSQ2_9PEZI</name>
<comment type="caution">
    <text evidence="2">The sequence shown here is derived from an EMBL/GenBank/DDBJ whole genome shotgun (WGS) entry which is preliminary data.</text>
</comment>
<protein>
    <submittedName>
        <fullName evidence="2">Uncharacterized protein</fullName>
    </submittedName>
</protein>
<evidence type="ECO:0000256" key="1">
    <source>
        <dbReference type="SAM" id="Phobius"/>
    </source>
</evidence>
<sequence length="120" mass="13812">MHTFLFFMLILAKLFLLILFLVRLFSLALFFKYPFERFLVSLSYSPAPILDFGESERVKYDVTSIEHAVYTIRMNIGPSKWVRNIAVWDLILTVTLPNIPRPQGFDPPPTGFVQGVGRGM</sequence>
<feature type="transmembrane region" description="Helical" evidence="1">
    <location>
        <begin position="6"/>
        <end position="31"/>
    </location>
</feature>
<keyword evidence="3" id="KW-1185">Reference proteome</keyword>
<dbReference type="AlphaFoldDB" id="A0A9P4VSQ2"/>
<accession>A0A9P4VSQ2</accession>
<reference evidence="2" key="1">
    <citation type="journal article" date="2020" name="Stud. Mycol.">
        <title>101 Dothideomycetes genomes: a test case for predicting lifestyles and emergence of pathogens.</title>
        <authorList>
            <person name="Haridas S."/>
            <person name="Albert R."/>
            <person name="Binder M."/>
            <person name="Bloem J."/>
            <person name="Labutti K."/>
            <person name="Salamov A."/>
            <person name="Andreopoulos B."/>
            <person name="Baker S."/>
            <person name="Barry K."/>
            <person name="Bills G."/>
            <person name="Bluhm B."/>
            <person name="Cannon C."/>
            <person name="Castanera R."/>
            <person name="Culley D."/>
            <person name="Daum C."/>
            <person name="Ezra D."/>
            <person name="Gonzalez J."/>
            <person name="Henrissat B."/>
            <person name="Kuo A."/>
            <person name="Liang C."/>
            <person name="Lipzen A."/>
            <person name="Lutzoni F."/>
            <person name="Magnuson J."/>
            <person name="Mondo S."/>
            <person name="Nolan M."/>
            <person name="Ohm R."/>
            <person name="Pangilinan J."/>
            <person name="Park H.-J."/>
            <person name="Ramirez L."/>
            <person name="Alfaro M."/>
            <person name="Sun H."/>
            <person name="Tritt A."/>
            <person name="Yoshinaga Y."/>
            <person name="Zwiers L.-H."/>
            <person name="Turgeon B."/>
            <person name="Goodwin S."/>
            <person name="Spatafora J."/>
            <person name="Crous P."/>
            <person name="Grigoriev I."/>
        </authorList>
    </citation>
    <scope>NUCLEOTIDE SEQUENCE</scope>
    <source>
        <strain evidence="2">CBS 101060</strain>
    </source>
</reference>
<keyword evidence="1" id="KW-1133">Transmembrane helix</keyword>
<keyword evidence="1" id="KW-0812">Transmembrane</keyword>